<protein>
    <submittedName>
        <fullName evidence="1">Uncharacterized protein</fullName>
    </submittedName>
</protein>
<sequence length="72" mass="8020">MLMLSVGENNFSAINPQCLRACRKSAELQYAPGNSIELYGQATFWKDSLMRLTHQSGLPPVYGLLMACEKLI</sequence>
<reference evidence="2" key="1">
    <citation type="submission" date="2018-10" db="EMBL/GenBank/DDBJ databases">
        <title>FDA dAtabase for Regulatory Grade micrObial Sequences (FDA-ARGOS): Supporting development and validation of Infectious Disease Dx tests.</title>
        <authorList>
            <person name="Goldberg B."/>
            <person name="Campos J."/>
            <person name="Tallon L."/>
            <person name="Sadzewicz L."/>
            <person name="Zhao X."/>
            <person name="Vavikolanu K."/>
            <person name="Mehta A."/>
            <person name="Aluvathingal J."/>
            <person name="Nadendla S."/>
            <person name="Geyer C."/>
            <person name="Nandy P."/>
            <person name="Yan Y."/>
            <person name="Sichtig H."/>
        </authorList>
    </citation>
    <scope>NUCLEOTIDE SEQUENCE [LARGE SCALE GENOMIC DNA]</scope>
    <source>
        <strain evidence="2">FDAARGOS_526</strain>
    </source>
</reference>
<evidence type="ECO:0000313" key="2">
    <source>
        <dbReference type="Proteomes" id="UP000282299"/>
    </source>
</evidence>
<dbReference type="Proteomes" id="UP000282299">
    <property type="component" value="Unassembled WGS sequence"/>
</dbReference>
<organism evidence="1 2">
    <name type="scientific">Citrobacter koseri</name>
    <name type="common">Citrobacter diversus</name>
    <dbReference type="NCBI Taxonomy" id="545"/>
    <lineage>
        <taxon>Bacteria</taxon>
        <taxon>Pseudomonadati</taxon>
        <taxon>Pseudomonadota</taxon>
        <taxon>Gammaproteobacteria</taxon>
        <taxon>Enterobacterales</taxon>
        <taxon>Enterobacteriaceae</taxon>
        <taxon>Citrobacter</taxon>
    </lineage>
</organism>
<accession>A0AAQ0V8F3</accession>
<dbReference type="EMBL" id="RKIT01000002">
    <property type="protein sequence ID" value="RSC16823.1"/>
    <property type="molecule type" value="Genomic_DNA"/>
</dbReference>
<proteinExistence type="predicted"/>
<name>A0AAQ0V8F3_CITKO</name>
<dbReference type="AlphaFoldDB" id="A0AAQ0V8F3"/>
<comment type="caution">
    <text evidence="1">The sequence shown here is derived from an EMBL/GenBank/DDBJ whole genome shotgun (WGS) entry which is preliminary data.</text>
</comment>
<gene>
    <name evidence="1" type="ORF">EGS84_07635</name>
</gene>
<evidence type="ECO:0000313" key="1">
    <source>
        <dbReference type="EMBL" id="RSC16823.1"/>
    </source>
</evidence>